<name>A0A1X0VFP9_LEUPS</name>
<feature type="transmembrane region" description="Helical" evidence="6">
    <location>
        <begin position="78"/>
        <end position="98"/>
    </location>
</feature>
<keyword evidence="2" id="KW-1003">Cell membrane</keyword>
<feature type="transmembrane region" description="Helical" evidence="6">
    <location>
        <begin position="360"/>
        <end position="383"/>
    </location>
</feature>
<dbReference type="Proteomes" id="UP000192288">
    <property type="component" value="Unassembled WGS sequence"/>
</dbReference>
<evidence type="ECO:0000256" key="3">
    <source>
        <dbReference type="ARBA" id="ARBA00022692"/>
    </source>
</evidence>
<dbReference type="Pfam" id="PF07690">
    <property type="entry name" value="MFS_1"/>
    <property type="match status" value="1"/>
</dbReference>
<dbReference type="InterPro" id="IPR036259">
    <property type="entry name" value="MFS_trans_sf"/>
</dbReference>
<feature type="transmembrane region" description="Helical" evidence="6">
    <location>
        <begin position="326"/>
        <end position="348"/>
    </location>
</feature>
<reference evidence="7 8" key="1">
    <citation type="journal article" date="2017" name="Front. Microbiol.">
        <title>Genomic Characterization of Dairy Associated Leuconostoc Species and Diversity of Leuconostocs in Undefined Mixed Mesophilic Starter Cultures.</title>
        <authorList>
            <person name="Frantzen C.A."/>
            <person name="Kot W."/>
            <person name="Pedersen T.B."/>
            <person name="Ardo Y.M."/>
            <person name="Broadbent J.R."/>
            <person name="Neve H."/>
            <person name="Hansen L.H."/>
            <person name="Dal Bello F."/>
            <person name="Ostlie H.M."/>
            <person name="Kleppen H.P."/>
            <person name="Vogensen F.K."/>
            <person name="Holo H."/>
        </authorList>
    </citation>
    <scope>NUCLEOTIDE SEQUENCE [LARGE SCALE GENOMIC DNA]</scope>
    <source>
        <strain evidence="7 8">LMGCF08</strain>
    </source>
</reference>
<dbReference type="PANTHER" id="PTHR23513:SF6">
    <property type="entry name" value="MAJOR FACILITATOR SUPERFAMILY ASSOCIATED DOMAIN-CONTAINING PROTEIN"/>
    <property type="match status" value="1"/>
</dbReference>
<sequence length="426" mass="47278">MQVFKVNKAFRVMIIAQFFNNIGSSFFNIVFLIYAATLPNKTLAVTLVAFAEFFPSLLSVVMGNLADKTKNHLRAWSFARLSQAGIFLIVTVILTFWHGRFDSFIVLLLLIFFADTIGSYSNLLMTPVSRYILSDDQLQNAMGLEQAVSITVSLIGGFAGVGLLGLLHQDYAAFSLINAFMFIVAWFIMTVNRRHFKQAEAHIETTQRPKSTQPMWHDLKTTFSYVYQDKLFFQLMLLATAVNFIGTSLNGVFNVTLLHEKSLLIGSFGTTVAMFGAIFSTGMLLGSLLPMPFLSHLTTKQLLAVAMTGVLGLELVPIIYPNGSVWMIISFVVAYFNAQVNPKFGAILMKRIDQNQLASVSGLLNTFALSSAPIGQFLFLGIANLISPNISWVIMAIVTLMTVVYIILTRQHDIEKVEKTTETAIL</sequence>
<dbReference type="InterPro" id="IPR011701">
    <property type="entry name" value="MFS"/>
</dbReference>
<evidence type="ECO:0000313" key="8">
    <source>
        <dbReference type="Proteomes" id="UP000192288"/>
    </source>
</evidence>
<feature type="transmembrane region" description="Helical" evidence="6">
    <location>
        <begin position="265"/>
        <end position="289"/>
    </location>
</feature>
<dbReference type="GO" id="GO:0022857">
    <property type="term" value="F:transmembrane transporter activity"/>
    <property type="evidence" value="ECO:0007669"/>
    <property type="project" value="InterPro"/>
</dbReference>
<feature type="transmembrane region" description="Helical" evidence="6">
    <location>
        <begin position="231"/>
        <end position="253"/>
    </location>
</feature>
<dbReference type="Gene3D" id="1.20.1250.20">
    <property type="entry name" value="MFS general substrate transporter like domains"/>
    <property type="match status" value="1"/>
</dbReference>
<feature type="transmembrane region" description="Helical" evidence="6">
    <location>
        <begin position="12"/>
        <end position="37"/>
    </location>
</feature>
<keyword evidence="3 6" id="KW-0812">Transmembrane</keyword>
<evidence type="ECO:0000256" key="6">
    <source>
        <dbReference type="SAM" id="Phobius"/>
    </source>
</evidence>
<proteinExistence type="predicted"/>
<feature type="transmembrane region" description="Helical" evidence="6">
    <location>
        <begin position="104"/>
        <end position="125"/>
    </location>
</feature>
<evidence type="ECO:0000256" key="5">
    <source>
        <dbReference type="ARBA" id="ARBA00023136"/>
    </source>
</evidence>
<dbReference type="PANTHER" id="PTHR23513">
    <property type="entry name" value="INTEGRAL MEMBRANE EFFLUX PROTEIN-RELATED"/>
    <property type="match status" value="1"/>
</dbReference>
<feature type="transmembrane region" description="Helical" evidence="6">
    <location>
        <begin position="389"/>
        <end position="408"/>
    </location>
</feature>
<evidence type="ECO:0000256" key="1">
    <source>
        <dbReference type="ARBA" id="ARBA00004651"/>
    </source>
</evidence>
<protein>
    <submittedName>
        <fullName evidence="7">MFS transporter permease</fullName>
    </submittedName>
</protein>
<dbReference type="eggNOG" id="COG2814">
    <property type="taxonomic scope" value="Bacteria"/>
</dbReference>
<feature type="transmembrane region" description="Helical" evidence="6">
    <location>
        <begin position="146"/>
        <end position="165"/>
    </location>
</feature>
<organism evidence="7 8">
    <name type="scientific">Leuconostoc pseudomesenteroides</name>
    <dbReference type="NCBI Taxonomy" id="33968"/>
    <lineage>
        <taxon>Bacteria</taxon>
        <taxon>Bacillati</taxon>
        <taxon>Bacillota</taxon>
        <taxon>Bacilli</taxon>
        <taxon>Lactobacillales</taxon>
        <taxon>Lactobacillaceae</taxon>
        <taxon>Leuconostoc</taxon>
    </lineage>
</organism>
<dbReference type="SUPFAM" id="SSF103473">
    <property type="entry name" value="MFS general substrate transporter"/>
    <property type="match status" value="1"/>
</dbReference>
<dbReference type="STRING" id="33968.BMS77_00320"/>
<gene>
    <name evidence="7" type="ORF">BMR96_01685</name>
</gene>
<dbReference type="EMBL" id="MPLS01000003">
    <property type="protein sequence ID" value="ORI98528.1"/>
    <property type="molecule type" value="Genomic_DNA"/>
</dbReference>
<keyword evidence="4 6" id="KW-1133">Transmembrane helix</keyword>
<evidence type="ECO:0000256" key="2">
    <source>
        <dbReference type="ARBA" id="ARBA00022475"/>
    </source>
</evidence>
<feature type="transmembrane region" description="Helical" evidence="6">
    <location>
        <begin position="171"/>
        <end position="189"/>
    </location>
</feature>
<feature type="transmembrane region" description="Helical" evidence="6">
    <location>
        <begin position="43"/>
        <end position="66"/>
    </location>
</feature>
<evidence type="ECO:0000313" key="7">
    <source>
        <dbReference type="EMBL" id="ORI98528.1"/>
    </source>
</evidence>
<evidence type="ECO:0000256" key="4">
    <source>
        <dbReference type="ARBA" id="ARBA00022989"/>
    </source>
</evidence>
<dbReference type="RefSeq" id="WP_080518864.1">
    <property type="nucleotide sequence ID" value="NZ_MPLS01000003.1"/>
</dbReference>
<feature type="transmembrane region" description="Helical" evidence="6">
    <location>
        <begin position="301"/>
        <end position="320"/>
    </location>
</feature>
<comment type="caution">
    <text evidence="7">The sequence shown here is derived from an EMBL/GenBank/DDBJ whole genome shotgun (WGS) entry which is preliminary data.</text>
</comment>
<accession>A0A1X0VFP9</accession>
<comment type="subcellular location">
    <subcellularLocation>
        <location evidence="1">Cell membrane</location>
        <topology evidence="1">Multi-pass membrane protein</topology>
    </subcellularLocation>
</comment>
<dbReference type="AlphaFoldDB" id="A0A1X0VFP9"/>
<keyword evidence="5 6" id="KW-0472">Membrane</keyword>
<dbReference type="GO" id="GO:0005886">
    <property type="term" value="C:plasma membrane"/>
    <property type="evidence" value="ECO:0007669"/>
    <property type="project" value="UniProtKB-SubCell"/>
</dbReference>